<proteinExistence type="predicted"/>
<feature type="region of interest" description="Disordered" evidence="1">
    <location>
        <begin position="131"/>
        <end position="162"/>
    </location>
</feature>
<reference evidence="2 3" key="1">
    <citation type="submission" date="2016-10" db="EMBL/GenBank/DDBJ databases">
        <authorList>
            <person name="de Groot N.N."/>
        </authorList>
    </citation>
    <scope>NUCLEOTIDE SEQUENCE [LARGE SCALE GENOMIC DNA]</scope>
    <source>
        <strain evidence="2 3">DSM 44637</strain>
    </source>
</reference>
<accession>A0A1I6A464</accession>
<evidence type="ECO:0008006" key="4">
    <source>
        <dbReference type="Google" id="ProtNLM"/>
    </source>
</evidence>
<dbReference type="STRING" id="112413.SAMN05421854_11791"/>
<dbReference type="OrthoDB" id="3689685at2"/>
<protein>
    <recommendedName>
        <fullName evidence="4">Plasmid replication, integration and excision activator</fullName>
    </recommendedName>
</protein>
<evidence type="ECO:0000313" key="2">
    <source>
        <dbReference type="EMBL" id="SFQ63514.1"/>
    </source>
</evidence>
<gene>
    <name evidence="2" type="ORF">SAMN05421854_11791</name>
</gene>
<dbReference type="EMBL" id="FOWC01000017">
    <property type="protein sequence ID" value="SFQ63514.1"/>
    <property type="molecule type" value="Genomic_DNA"/>
</dbReference>
<dbReference type="RefSeq" id="WP_093576623.1">
    <property type="nucleotide sequence ID" value="NZ_FOWC01000017.1"/>
</dbReference>
<evidence type="ECO:0000313" key="3">
    <source>
        <dbReference type="Proteomes" id="UP000199137"/>
    </source>
</evidence>
<dbReference type="Proteomes" id="UP000199137">
    <property type="component" value="Unassembled WGS sequence"/>
</dbReference>
<name>A0A1I6A464_9PSEU</name>
<sequence length="162" mass="17470">MAIERNHRFEMQFEEAFPQGLVMVGEVSADNEYQSREDRAAGRPTRQRVDEVTGKRQWKFMATDLGEPKAKRASFEMTLLADVQPVPTTGEVLPGMRPVELEGLTAEPRVGGQGEFKYQTYVFRATGFRAAASGSGSGSGSSGAAKSSRSAASSNSDESKAA</sequence>
<evidence type="ECO:0000256" key="1">
    <source>
        <dbReference type="SAM" id="MobiDB-lite"/>
    </source>
</evidence>
<organism evidence="2 3">
    <name type="scientific">Amycolatopsis rubida</name>
    <dbReference type="NCBI Taxonomy" id="112413"/>
    <lineage>
        <taxon>Bacteria</taxon>
        <taxon>Bacillati</taxon>
        <taxon>Actinomycetota</taxon>
        <taxon>Actinomycetes</taxon>
        <taxon>Pseudonocardiales</taxon>
        <taxon>Pseudonocardiaceae</taxon>
        <taxon>Amycolatopsis</taxon>
    </lineage>
</organism>
<dbReference type="AlphaFoldDB" id="A0A1I6A464"/>
<feature type="compositionally biased region" description="Low complexity" evidence="1">
    <location>
        <begin position="142"/>
        <end position="156"/>
    </location>
</feature>